<sequence length="175" mass="19425">MASQAKISLSDLLDRNKEYSKSHKPFPFYTKELLAGLKRTLIVTCMDPRVIPEKFSNFEANKVPVIRCAGGRVKYAIHDILSLNTIVAIDEIVVIHHVDCGVMQVTDEAFQAEAKKRSESEAAKLDFEGMHIADLHESVKSDVAWLRNSPLIKSDTAVKGAIFDIVSGKLEVVES</sequence>
<feature type="binding site" evidence="4">
    <location>
        <position position="47"/>
    </location>
    <ligand>
        <name>Zn(2+)</name>
        <dbReference type="ChEBI" id="CHEBI:29105"/>
    </ligand>
</feature>
<comment type="function">
    <text evidence="5">Reversible hydration of carbon dioxide.</text>
</comment>
<dbReference type="SMART" id="SM00947">
    <property type="entry name" value="Pro_CA"/>
    <property type="match status" value="1"/>
</dbReference>
<gene>
    <name evidence="6" type="ORF">M409DRAFT_26629</name>
</gene>
<protein>
    <recommendedName>
        <fullName evidence="5">Carbonic anhydrase</fullName>
        <ecNumber evidence="5">4.2.1.1</ecNumber>
    </recommendedName>
    <alternativeName>
        <fullName evidence="5">Carbonate dehydratase</fullName>
    </alternativeName>
</protein>
<dbReference type="PANTHER" id="PTHR43175:SF3">
    <property type="entry name" value="CARBON DISULFIDE HYDROLASE"/>
    <property type="match status" value="1"/>
</dbReference>
<dbReference type="GO" id="GO:0008270">
    <property type="term" value="F:zinc ion binding"/>
    <property type="evidence" value="ECO:0007669"/>
    <property type="project" value="UniProtKB-UniRule"/>
</dbReference>
<accession>A0A6A6CCL0</accession>
<dbReference type="InterPro" id="IPR001765">
    <property type="entry name" value="Carbonic_anhydrase"/>
</dbReference>
<keyword evidence="7" id="KW-1185">Reference proteome</keyword>
<keyword evidence="2 4" id="KW-0479">Metal-binding</keyword>
<feature type="binding site" evidence="4">
    <location>
        <position position="97"/>
    </location>
    <ligand>
        <name>Zn(2+)</name>
        <dbReference type="ChEBI" id="CHEBI:29105"/>
    </ligand>
</feature>
<dbReference type="RefSeq" id="XP_033664075.1">
    <property type="nucleotide sequence ID" value="XM_033808193.1"/>
</dbReference>
<evidence type="ECO:0000313" key="6">
    <source>
        <dbReference type="EMBL" id="KAF2163186.1"/>
    </source>
</evidence>
<evidence type="ECO:0000256" key="5">
    <source>
        <dbReference type="RuleBase" id="RU003956"/>
    </source>
</evidence>
<dbReference type="EMBL" id="ML993610">
    <property type="protein sequence ID" value="KAF2163186.1"/>
    <property type="molecule type" value="Genomic_DNA"/>
</dbReference>
<dbReference type="PANTHER" id="PTHR43175">
    <property type="entry name" value="CARBONIC ANHYDRASE"/>
    <property type="match status" value="1"/>
</dbReference>
<evidence type="ECO:0000256" key="4">
    <source>
        <dbReference type="PIRSR" id="PIRSR601765-1"/>
    </source>
</evidence>
<dbReference type="GO" id="GO:0004089">
    <property type="term" value="F:carbonate dehydratase activity"/>
    <property type="evidence" value="ECO:0007669"/>
    <property type="project" value="UniProtKB-UniRule"/>
</dbReference>
<dbReference type="Proteomes" id="UP000799537">
    <property type="component" value="Unassembled WGS sequence"/>
</dbReference>
<organism evidence="6 7">
    <name type="scientific">Zasmidium cellare ATCC 36951</name>
    <dbReference type="NCBI Taxonomy" id="1080233"/>
    <lineage>
        <taxon>Eukaryota</taxon>
        <taxon>Fungi</taxon>
        <taxon>Dikarya</taxon>
        <taxon>Ascomycota</taxon>
        <taxon>Pezizomycotina</taxon>
        <taxon>Dothideomycetes</taxon>
        <taxon>Dothideomycetidae</taxon>
        <taxon>Mycosphaerellales</taxon>
        <taxon>Mycosphaerellaceae</taxon>
        <taxon>Zasmidium</taxon>
    </lineage>
</organism>
<evidence type="ECO:0000256" key="1">
    <source>
        <dbReference type="ARBA" id="ARBA00006217"/>
    </source>
</evidence>
<dbReference type="AlphaFoldDB" id="A0A6A6CCL0"/>
<comment type="catalytic activity">
    <reaction evidence="5">
        <text>hydrogencarbonate + H(+) = CO2 + H2O</text>
        <dbReference type="Rhea" id="RHEA:10748"/>
        <dbReference type="ChEBI" id="CHEBI:15377"/>
        <dbReference type="ChEBI" id="CHEBI:15378"/>
        <dbReference type="ChEBI" id="CHEBI:16526"/>
        <dbReference type="ChEBI" id="CHEBI:17544"/>
        <dbReference type="EC" id="4.2.1.1"/>
    </reaction>
</comment>
<dbReference type="Pfam" id="PF00484">
    <property type="entry name" value="Pro_CA"/>
    <property type="match status" value="1"/>
</dbReference>
<evidence type="ECO:0000256" key="2">
    <source>
        <dbReference type="ARBA" id="ARBA00022723"/>
    </source>
</evidence>
<evidence type="ECO:0000313" key="7">
    <source>
        <dbReference type="Proteomes" id="UP000799537"/>
    </source>
</evidence>
<name>A0A6A6CCL0_ZASCE</name>
<keyword evidence="5" id="KW-0456">Lyase</keyword>
<dbReference type="Gene3D" id="3.40.1050.10">
    <property type="entry name" value="Carbonic anhydrase"/>
    <property type="match status" value="1"/>
</dbReference>
<dbReference type="InterPro" id="IPR036874">
    <property type="entry name" value="Carbonic_anhydrase_sf"/>
</dbReference>
<comment type="cofactor">
    <cofactor evidence="4">
        <name>Zn(2+)</name>
        <dbReference type="ChEBI" id="CHEBI:29105"/>
    </cofactor>
    <text evidence="4">Binds 1 zinc ion per subunit.</text>
</comment>
<proteinExistence type="inferred from homology"/>
<dbReference type="SUPFAM" id="SSF53056">
    <property type="entry name" value="beta-carbonic anhydrase, cab"/>
    <property type="match status" value="1"/>
</dbReference>
<feature type="binding site" evidence="4">
    <location>
        <position position="45"/>
    </location>
    <ligand>
        <name>Zn(2+)</name>
        <dbReference type="ChEBI" id="CHEBI:29105"/>
    </ligand>
</feature>
<comment type="similarity">
    <text evidence="1 5">Belongs to the beta-class carbonic anhydrase family.</text>
</comment>
<feature type="binding site" evidence="4">
    <location>
        <position position="100"/>
    </location>
    <ligand>
        <name>Zn(2+)</name>
        <dbReference type="ChEBI" id="CHEBI:29105"/>
    </ligand>
</feature>
<reference evidence="6" key="1">
    <citation type="journal article" date="2020" name="Stud. Mycol.">
        <title>101 Dothideomycetes genomes: a test case for predicting lifestyles and emergence of pathogens.</title>
        <authorList>
            <person name="Haridas S."/>
            <person name="Albert R."/>
            <person name="Binder M."/>
            <person name="Bloem J."/>
            <person name="Labutti K."/>
            <person name="Salamov A."/>
            <person name="Andreopoulos B."/>
            <person name="Baker S."/>
            <person name="Barry K."/>
            <person name="Bills G."/>
            <person name="Bluhm B."/>
            <person name="Cannon C."/>
            <person name="Castanera R."/>
            <person name="Culley D."/>
            <person name="Daum C."/>
            <person name="Ezra D."/>
            <person name="Gonzalez J."/>
            <person name="Henrissat B."/>
            <person name="Kuo A."/>
            <person name="Liang C."/>
            <person name="Lipzen A."/>
            <person name="Lutzoni F."/>
            <person name="Magnuson J."/>
            <person name="Mondo S."/>
            <person name="Nolan M."/>
            <person name="Ohm R."/>
            <person name="Pangilinan J."/>
            <person name="Park H.-J."/>
            <person name="Ramirez L."/>
            <person name="Alfaro M."/>
            <person name="Sun H."/>
            <person name="Tritt A."/>
            <person name="Yoshinaga Y."/>
            <person name="Zwiers L.-H."/>
            <person name="Turgeon B."/>
            <person name="Goodwin S."/>
            <person name="Spatafora J."/>
            <person name="Crous P."/>
            <person name="Grigoriev I."/>
        </authorList>
    </citation>
    <scope>NUCLEOTIDE SEQUENCE</scope>
    <source>
        <strain evidence="6">ATCC 36951</strain>
    </source>
</reference>
<keyword evidence="3 4" id="KW-0862">Zinc</keyword>
<dbReference type="GeneID" id="54561465"/>
<evidence type="ECO:0000256" key="3">
    <source>
        <dbReference type="ARBA" id="ARBA00022833"/>
    </source>
</evidence>
<dbReference type="OrthoDB" id="10248475at2759"/>
<dbReference type="EC" id="4.2.1.1" evidence="5"/>